<name>A0A8H5GKJ1_9AGAR</name>
<dbReference type="OrthoDB" id="2851736at2759"/>
<evidence type="ECO:0000313" key="1">
    <source>
        <dbReference type="EMBL" id="KAF5366751.1"/>
    </source>
</evidence>
<proteinExistence type="predicted"/>
<dbReference type="AlphaFoldDB" id="A0A8H5GKJ1"/>
<evidence type="ECO:0000313" key="2">
    <source>
        <dbReference type="Proteomes" id="UP000559256"/>
    </source>
</evidence>
<dbReference type="EMBL" id="JAACJM010000021">
    <property type="protein sequence ID" value="KAF5366751.1"/>
    <property type="molecule type" value="Genomic_DNA"/>
</dbReference>
<sequence length="210" mass="24195">MDSFFALPIFYSVLTDQILTMTQCHVNCFATELLLEIFNKLVEMDCWDQGELCLNLNPGCHPALVLSQICPTWRVISIDIPALWATFEIQVVKEENLSDEGIACMKHFVELFLQRSGEAPLDFVLALPPRTLDEEELPFAFSALDPRKLIPVIRLLYTNTHRWRNVSLVAYESLFLNQDIFPHSRRSSSMPSCIELIPLMKIHIQSFHAW</sequence>
<accession>A0A8H5GKJ1</accession>
<reference evidence="1 2" key="1">
    <citation type="journal article" date="2020" name="ISME J.">
        <title>Uncovering the hidden diversity of litter-decomposition mechanisms in mushroom-forming fungi.</title>
        <authorList>
            <person name="Floudas D."/>
            <person name="Bentzer J."/>
            <person name="Ahren D."/>
            <person name="Johansson T."/>
            <person name="Persson P."/>
            <person name="Tunlid A."/>
        </authorList>
    </citation>
    <scope>NUCLEOTIDE SEQUENCE [LARGE SCALE GENOMIC DNA]</scope>
    <source>
        <strain evidence="1 2">CBS 291.85</strain>
    </source>
</reference>
<dbReference type="Proteomes" id="UP000559256">
    <property type="component" value="Unassembled WGS sequence"/>
</dbReference>
<gene>
    <name evidence="1" type="ORF">D9758_006462</name>
</gene>
<keyword evidence="2" id="KW-1185">Reference proteome</keyword>
<comment type="caution">
    <text evidence="1">The sequence shown here is derived from an EMBL/GenBank/DDBJ whole genome shotgun (WGS) entry which is preliminary data.</text>
</comment>
<protein>
    <recommendedName>
        <fullName evidence="3">F-box domain-containing protein</fullName>
    </recommendedName>
</protein>
<organism evidence="1 2">
    <name type="scientific">Tetrapyrgos nigripes</name>
    <dbReference type="NCBI Taxonomy" id="182062"/>
    <lineage>
        <taxon>Eukaryota</taxon>
        <taxon>Fungi</taxon>
        <taxon>Dikarya</taxon>
        <taxon>Basidiomycota</taxon>
        <taxon>Agaricomycotina</taxon>
        <taxon>Agaricomycetes</taxon>
        <taxon>Agaricomycetidae</taxon>
        <taxon>Agaricales</taxon>
        <taxon>Marasmiineae</taxon>
        <taxon>Marasmiaceae</taxon>
        <taxon>Tetrapyrgos</taxon>
    </lineage>
</organism>
<evidence type="ECO:0008006" key="3">
    <source>
        <dbReference type="Google" id="ProtNLM"/>
    </source>
</evidence>